<dbReference type="EMBL" id="CP003156">
    <property type="protein sequence ID" value="AEV33769.1"/>
    <property type="molecule type" value="Genomic_DNA"/>
</dbReference>
<sequence>MDANEFINLLKNPEKVEGKSVEELKKLAAEYPYSQPVQLLYAIRLSQSSEYLFNRQLGKTSILTDDRSVLFDLFEREADEAVEGNLELSLDEKLQKEFNIEERKPEKDEAIFPKDPVEQKLVHPPKPVVPEPKSEVPPKVETPVARLEEKPEPKAVSPKPDLSKLSPAERVKAILEENRRLREEFAGRKSGEPIHEPANPVVEEKAPEPEIEERSIVEEPNAIVEPAQEKEAEVQEDVVEDPIIEETPESVEETQEVEELEVPVFTIEEEKPEPVFEIGEDDFFNEEIEQEEILEETPEEAEDEIEVSFEPEIKSEAPEEKEDGFVKSAHSFGGWLKHLSDPIKKTEPEKTEQAEEKPSLDEKINLLDKFVEKLPELKQKARFQVKAEPPKEKINMNRLMDDNDDGSMVTETLARVYIKQRHYDKAIKAYEIMKLKYPEKSSFFADQISEIKKLSNSK</sequence>
<feature type="region of interest" description="Disordered" evidence="1">
    <location>
        <begin position="101"/>
        <end position="170"/>
    </location>
</feature>
<proteinExistence type="predicted"/>
<feature type="compositionally biased region" description="Acidic residues" evidence="1">
    <location>
        <begin position="234"/>
        <end position="261"/>
    </location>
</feature>
<evidence type="ECO:0008006" key="4">
    <source>
        <dbReference type="Google" id="ProtNLM"/>
    </source>
</evidence>
<dbReference type="KEGG" id="oho:Oweho_2809"/>
<dbReference type="OrthoDB" id="594666at2"/>
<dbReference type="Proteomes" id="UP000005631">
    <property type="component" value="Chromosome"/>
</dbReference>
<feature type="compositionally biased region" description="Basic and acidic residues" evidence="1">
    <location>
        <begin position="184"/>
        <end position="195"/>
    </location>
</feature>
<accession>G8R0P2</accession>
<feature type="region of interest" description="Disordered" evidence="1">
    <location>
        <begin position="339"/>
        <end position="359"/>
    </location>
</feature>
<evidence type="ECO:0000313" key="2">
    <source>
        <dbReference type="EMBL" id="AEV33769.1"/>
    </source>
</evidence>
<dbReference type="HOGENOM" id="CLU_596962_0_0_10"/>
<feature type="region of interest" description="Disordered" evidence="1">
    <location>
        <begin position="384"/>
        <end position="405"/>
    </location>
</feature>
<gene>
    <name evidence="2" type="ordered locus">Oweho_2809</name>
</gene>
<name>G8R0P2_OWEHD</name>
<feature type="compositionally biased region" description="Basic and acidic residues" evidence="1">
    <location>
        <begin position="388"/>
        <end position="401"/>
    </location>
</feature>
<evidence type="ECO:0000313" key="3">
    <source>
        <dbReference type="Proteomes" id="UP000005631"/>
    </source>
</evidence>
<feature type="compositionally biased region" description="Basic and acidic residues" evidence="1">
    <location>
        <begin position="101"/>
        <end position="121"/>
    </location>
</feature>
<dbReference type="STRING" id="926562.Oweho_2809"/>
<reference evidence="2 3" key="1">
    <citation type="journal article" date="2012" name="Stand. Genomic Sci.">
        <title>Genome sequence of the orange-pigmented seawater bacterium Owenweeksia hongkongensis type strain (UST20020801(T)).</title>
        <authorList>
            <person name="Riedel T."/>
            <person name="Held B."/>
            <person name="Nolan M."/>
            <person name="Lucas S."/>
            <person name="Lapidus A."/>
            <person name="Tice H."/>
            <person name="Del Rio T.G."/>
            <person name="Cheng J.F."/>
            <person name="Han C."/>
            <person name="Tapia R."/>
            <person name="Goodwin L.A."/>
            <person name="Pitluck S."/>
            <person name="Liolios K."/>
            <person name="Mavromatis K."/>
            <person name="Pagani I."/>
            <person name="Ivanova N."/>
            <person name="Mikhailova N."/>
            <person name="Pati A."/>
            <person name="Chen A."/>
            <person name="Palaniappan K."/>
            <person name="Rohde M."/>
            <person name="Tindall B.J."/>
            <person name="Detter J.C."/>
            <person name="Goker M."/>
            <person name="Woyke T."/>
            <person name="Bristow J."/>
            <person name="Eisen J.A."/>
            <person name="Markowitz V."/>
            <person name="Hugenholtz P."/>
            <person name="Klenk H.P."/>
            <person name="Kyrpides N.C."/>
        </authorList>
    </citation>
    <scope>NUCLEOTIDE SEQUENCE</scope>
    <source>
        <strain evidence="3">DSM 17368 / JCM 12287 / NRRL B-23963</strain>
    </source>
</reference>
<keyword evidence="3" id="KW-1185">Reference proteome</keyword>
<dbReference type="PATRIC" id="fig|926562.3.peg.2825"/>
<evidence type="ECO:0000256" key="1">
    <source>
        <dbReference type="SAM" id="MobiDB-lite"/>
    </source>
</evidence>
<feature type="region of interest" description="Disordered" evidence="1">
    <location>
        <begin position="184"/>
        <end position="282"/>
    </location>
</feature>
<feature type="compositionally biased region" description="Basic and acidic residues" evidence="1">
    <location>
        <begin position="202"/>
        <end position="217"/>
    </location>
</feature>
<protein>
    <recommendedName>
        <fullName evidence="4">Tetratricopeptide repeat protein</fullName>
    </recommendedName>
</protein>
<organism evidence="2 3">
    <name type="scientific">Owenweeksia hongkongensis (strain DSM 17368 / CIP 108786 / JCM 12287 / NRRL B-23963 / UST20020801)</name>
    <dbReference type="NCBI Taxonomy" id="926562"/>
    <lineage>
        <taxon>Bacteria</taxon>
        <taxon>Pseudomonadati</taxon>
        <taxon>Bacteroidota</taxon>
        <taxon>Flavobacteriia</taxon>
        <taxon>Flavobacteriales</taxon>
        <taxon>Owenweeksiaceae</taxon>
        <taxon>Owenweeksia</taxon>
    </lineage>
</organism>
<dbReference type="AlphaFoldDB" id="G8R0P2"/>
<dbReference type="RefSeq" id="WP_014203118.1">
    <property type="nucleotide sequence ID" value="NC_016599.1"/>
</dbReference>
<dbReference type="eggNOG" id="ENOG50310ZH">
    <property type="taxonomic scope" value="Bacteria"/>
</dbReference>